<reference evidence="2 3" key="1">
    <citation type="submission" date="2015-06" db="EMBL/GenBank/DDBJ databases">
        <title>Survival trade-offs in plant roots during colonization by closely related pathogenic and mutualistic fungi.</title>
        <authorList>
            <person name="Hacquard S."/>
            <person name="Kracher B."/>
            <person name="Hiruma K."/>
            <person name="Weinman A."/>
            <person name="Muench P."/>
            <person name="Garrido Oter R."/>
            <person name="Ver Loren van Themaat E."/>
            <person name="Dallerey J.-F."/>
            <person name="Damm U."/>
            <person name="Henrissat B."/>
            <person name="Lespinet O."/>
            <person name="Thon M."/>
            <person name="Kemen E."/>
            <person name="McHardy A.C."/>
            <person name="Schulze-Lefert P."/>
            <person name="O'Connell R.J."/>
        </authorList>
    </citation>
    <scope>NUCLEOTIDE SEQUENCE [LARGE SCALE GENOMIC DNA]</scope>
    <source>
        <strain evidence="2 3">0861</strain>
    </source>
</reference>
<organism evidence="2 3">
    <name type="scientific">Colletotrichum tofieldiae</name>
    <dbReference type="NCBI Taxonomy" id="708197"/>
    <lineage>
        <taxon>Eukaryota</taxon>
        <taxon>Fungi</taxon>
        <taxon>Dikarya</taxon>
        <taxon>Ascomycota</taxon>
        <taxon>Pezizomycotina</taxon>
        <taxon>Sordariomycetes</taxon>
        <taxon>Hypocreomycetidae</taxon>
        <taxon>Glomerellales</taxon>
        <taxon>Glomerellaceae</taxon>
        <taxon>Colletotrichum</taxon>
        <taxon>Colletotrichum spaethianum species complex</taxon>
    </lineage>
</organism>
<dbReference type="PANTHER" id="PTHR24148:SF64">
    <property type="entry name" value="HETEROKARYON INCOMPATIBILITY DOMAIN-CONTAINING PROTEIN"/>
    <property type="match status" value="1"/>
</dbReference>
<dbReference type="STRING" id="708197.A0A166W290"/>
<dbReference type="EMBL" id="LFIV01000025">
    <property type="protein sequence ID" value="KZL75230.1"/>
    <property type="molecule type" value="Genomic_DNA"/>
</dbReference>
<evidence type="ECO:0000313" key="3">
    <source>
        <dbReference type="Proteomes" id="UP000076552"/>
    </source>
</evidence>
<feature type="domain" description="Heterokaryon incompatibility" evidence="1">
    <location>
        <begin position="54"/>
        <end position="189"/>
    </location>
</feature>
<dbReference type="InterPro" id="IPR052895">
    <property type="entry name" value="HetReg/Transcr_Mod"/>
</dbReference>
<evidence type="ECO:0000259" key="1">
    <source>
        <dbReference type="Pfam" id="PF06985"/>
    </source>
</evidence>
<accession>A0A166W290</accession>
<proteinExistence type="predicted"/>
<dbReference type="InterPro" id="IPR010730">
    <property type="entry name" value="HET"/>
</dbReference>
<protein>
    <submittedName>
        <fullName evidence="2">Ankyrin and HET domain-containing protein</fullName>
    </submittedName>
</protein>
<gene>
    <name evidence="2" type="ORF">CT0861_02335</name>
</gene>
<dbReference type="AlphaFoldDB" id="A0A166W290"/>
<comment type="caution">
    <text evidence="2">The sequence shown here is derived from an EMBL/GenBank/DDBJ whole genome shotgun (WGS) entry which is preliminary data.</text>
</comment>
<dbReference type="Proteomes" id="UP000076552">
    <property type="component" value="Unassembled WGS sequence"/>
</dbReference>
<sequence length="645" mass="72113">MSAYQSQHGYEPLSSPDAFRLLLLEPSASRNAELRGSLLNTTLAACDYDLIDPYTALSYVWGSPEKPCRIYLDGHDGNLFAITKSLDDALRDLRDATRVRRVWADALCIDQLNVAERNAQVSLMGRIYSTAHSTVIHLGDLTPDMFGIFAPPRESTSDVSEGGSGRIVAETRRDLLAKPWFKRVWVLQELVLSKDPWVQCGNRRVRWNDFCRYFLGNAVGNSRGLRDGDEALRVLSDMNSSRANNARIPLHRAVQARRGLGATDPRDFVYANFGIISDLAVVNSYLHVDYSMSLAETFGKVARYMFDQLGVEKMISLTDVKSHHPAGPLKDARRLTTDRHPSWAPDWTRGASYATSVYKDNHLNHMKLKGIHHAFTDGNLPLVLGHVGYEVDVIENLHTIRPKDQSLHLPMEYEQAKTDLLGMYKNAYASGDKFGSYRHVPLKGREPLHEALCNVIGSVWAWLLEDHGEGPYETTSELVDFVGSFARWTSAQVKKQREFVGPGARGLIKLLYEYVEKTNGQSKLDGRCLVFTRSGNLGVAPWSARPGDHIVYLAGSETAVVLRQTSELGQEDVERALLHALRRPGHGVISVASQNGEEEFWRVPAHGNISVSHFDVVGEGYVDDYTGWSLKDPPKPSDMRVFALH</sequence>
<evidence type="ECO:0000313" key="2">
    <source>
        <dbReference type="EMBL" id="KZL75230.1"/>
    </source>
</evidence>
<name>A0A166W290_9PEZI</name>
<dbReference type="PANTHER" id="PTHR24148">
    <property type="entry name" value="ANKYRIN REPEAT DOMAIN-CONTAINING PROTEIN 39 HOMOLOG-RELATED"/>
    <property type="match status" value="1"/>
</dbReference>
<dbReference type="Pfam" id="PF06985">
    <property type="entry name" value="HET"/>
    <property type="match status" value="1"/>
</dbReference>
<keyword evidence="3" id="KW-1185">Reference proteome</keyword>